<keyword evidence="2" id="KW-0813">Transport</keyword>
<keyword evidence="4 6" id="KW-0067">ATP-binding</keyword>
<organism evidence="6 7">
    <name type="scientific">Paracoccus shanxieyensis</name>
    <dbReference type="NCBI Taxonomy" id="2675752"/>
    <lineage>
        <taxon>Bacteria</taxon>
        <taxon>Pseudomonadati</taxon>
        <taxon>Pseudomonadota</taxon>
        <taxon>Alphaproteobacteria</taxon>
        <taxon>Rhodobacterales</taxon>
        <taxon>Paracoccaceae</taxon>
        <taxon>Paracoccus</taxon>
    </lineage>
</organism>
<dbReference type="Gene3D" id="3.40.50.300">
    <property type="entry name" value="P-loop containing nucleotide triphosphate hydrolases"/>
    <property type="match status" value="1"/>
</dbReference>
<dbReference type="InterPro" id="IPR027417">
    <property type="entry name" value="P-loop_NTPase"/>
</dbReference>
<name>A0A6L6J002_9RHOB</name>
<dbReference type="EMBL" id="WMII01000022">
    <property type="protein sequence ID" value="MTH66126.1"/>
    <property type="molecule type" value="Genomic_DNA"/>
</dbReference>
<evidence type="ECO:0000313" key="6">
    <source>
        <dbReference type="EMBL" id="MTH66126.1"/>
    </source>
</evidence>
<accession>A0A6L6J002</accession>
<dbReference type="Proteomes" id="UP000478740">
    <property type="component" value="Unassembled WGS sequence"/>
</dbReference>
<evidence type="ECO:0000259" key="5">
    <source>
        <dbReference type="PROSITE" id="PS50893"/>
    </source>
</evidence>
<evidence type="ECO:0000256" key="4">
    <source>
        <dbReference type="ARBA" id="ARBA00022840"/>
    </source>
</evidence>
<dbReference type="GO" id="GO:0016887">
    <property type="term" value="F:ATP hydrolysis activity"/>
    <property type="evidence" value="ECO:0007669"/>
    <property type="project" value="InterPro"/>
</dbReference>
<dbReference type="RefSeq" id="WP_131389899.1">
    <property type="nucleotide sequence ID" value="NZ_WMIH01000023.1"/>
</dbReference>
<dbReference type="InterPro" id="IPR003439">
    <property type="entry name" value="ABC_transporter-like_ATP-bd"/>
</dbReference>
<feature type="domain" description="ABC transporter" evidence="5">
    <location>
        <begin position="5"/>
        <end position="233"/>
    </location>
</feature>
<evidence type="ECO:0000256" key="2">
    <source>
        <dbReference type="ARBA" id="ARBA00022448"/>
    </source>
</evidence>
<sequence length="245" mass="26447">MTDAISTTGLGRSYGAMVALHPLTMTVAKGEVFGFLGHNGAGKTTTIQLLTTLARPTTGRASVAGHDILSDGMAVRRSIGYVPENVRLYDTFTTHENLLFFAHLSAVDNPADRVAETLDFLGIADLAARRVGEFSKGMRQRVGLAQAILHRPAVLFLDEPTSGLDPMGVKLLRRVIERLNADGMTIFMNTHLLGEVARTCTSIGILSHGRLVFQDRIDTVNNLYGDEQALEALYLSVLPEAGRAA</sequence>
<dbReference type="Pfam" id="PF00005">
    <property type="entry name" value="ABC_tran"/>
    <property type="match status" value="1"/>
</dbReference>
<dbReference type="AlphaFoldDB" id="A0A6L6J002"/>
<dbReference type="PROSITE" id="PS00211">
    <property type="entry name" value="ABC_TRANSPORTER_1"/>
    <property type="match status" value="1"/>
</dbReference>
<dbReference type="SMART" id="SM00382">
    <property type="entry name" value="AAA"/>
    <property type="match status" value="1"/>
</dbReference>
<evidence type="ECO:0000256" key="1">
    <source>
        <dbReference type="ARBA" id="ARBA00005417"/>
    </source>
</evidence>
<reference evidence="6 7" key="1">
    <citation type="submission" date="2019-11" db="EMBL/GenBank/DDBJ databases">
        <authorList>
            <person name="Dong K."/>
        </authorList>
    </citation>
    <scope>NUCLEOTIDE SEQUENCE [LARGE SCALE GENOMIC DNA]</scope>
    <source>
        <strain evidence="6 7">DK608</strain>
    </source>
</reference>
<comment type="caution">
    <text evidence="6">The sequence shown here is derived from an EMBL/GenBank/DDBJ whole genome shotgun (WGS) entry which is preliminary data.</text>
</comment>
<dbReference type="InterPro" id="IPR017871">
    <property type="entry name" value="ABC_transporter-like_CS"/>
</dbReference>
<comment type="similarity">
    <text evidence="1">Belongs to the ABC transporter superfamily.</text>
</comment>
<proteinExistence type="inferred from homology"/>
<dbReference type="CDD" id="cd03230">
    <property type="entry name" value="ABC_DR_subfamily_A"/>
    <property type="match status" value="1"/>
</dbReference>
<dbReference type="SUPFAM" id="SSF52540">
    <property type="entry name" value="P-loop containing nucleoside triphosphate hydrolases"/>
    <property type="match status" value="1"/>
</dbReference>
<keyword evidence="3" id="KW-0547">Nucleotide-binding</keyword>
<protein>
    <submittedName>
        <fullName evidence="6">ATP-binding cassette domain-containing protein</fullName>
    </submittedName>
</protein>
<evidence type="ECO:0000256" key="3">
    <source>
        <dbReference type="ARBA" id="ARBA00022741"/>
    </source>
</evidence>
<dbReference type="PANTHER" id="PTHR43335">
    <property type="entry name" value="ABC TRANSPORTER, ATP-BINDING PROTEIN"/>
    <property type="match status" value="1"/>
</dbReference>
<dbReference type="InterPro" id="IPR003593">
    <property type="entry name" value="AAA+_ATPase"/>
</dbReference>
<gene>
    <name evidence="6" type="ORF">GL284_17825</name>
</gene>
<dbReference type="GO" id="GO:0005524">
    <property type="term" value="F:ATP binding"/>
    <property type="evidence" value="ECO:0007669"/>
    <property type="project" value="UniProtKB-KW"/>
</dbReference>
<dbReference type="PROSITE" id="PS50893">
    <property type="entry name" value="ABC_TRANSPORTER_2"/>
    <property type="match status" value="1"/>
</dbReference>
<dbReference type="PANTHER" id="PTHR43335:SF4">
    <property type="entry name" value="ABC TRANSPORTER, ATP-BINDING PROTEIN"/>
    <property type="match status" value="1"/>
</dbReference>
<evidence type="ECO:0000313" key="7">
    <source>
        <dbReference type="Proteomes" id="UP000478740"/>
    </source>
</evidence>
<keyword evidence="7" id="KW-1185">Reference proteome</keyword>